<dbReference type="InterPro" id="IPR013187">
    <property type="entry name" value="F-box-assoc_dom_typ3"/>
</dbReference>
<dbReference type="EMBL" id="AGNK02001261">
    <property type="status" value="NOT_ANNOTATED_CDS"/>
    <property type="molecule type" value="Genomic_DNA"/>
</dbReference>
<dbReference type="STRING" id="4555.K4A0Q9"/>
<dbReference type="HOGENOM" id="CLU_033501_3_0_1"/>
<dbReference type="PANTHER" id="PTHR31111">
    <property type="entry name" value="BNAA05G37150D PROTEIN-RELATED"/>
    <property type="match status" value="1"/>
</dbReference>
<dbReference type="OMA" id="MGRTCTV"/>
<accession>K4A0Q9</accession>
<feature type="domain" description="F-box associated beta-propeller type 3" evidence="1">
    <location>
        <begin position="57"/>
        <end position="258"/>
    </location>
</feature>
<dbReference type="FunCoup" id="K4A0Q9">
    <property type="interactions" value="150"/>
</dbReference>
<dbReference type="Proteomes" id="UP000004995">
    <property type="component" value="Unassembled WGS sequence"/>
</dbReference>
<reference evidence="2 4" key="1">
    <citation type="journal article" date="2012" name="Nat. Biotechnol.">
        <title>Reference genome sequence of the model plant Setaria.</title>
        <authorList>
            <person name="Bennetzen J.L."/>
            <person name="Schmutz J."/>
            <person name="Wang H."/>
            <person name="Percifield R."/>
            <person name="Hawkins J."/>
            <person name="Pontaroli A.C."/>
            <person name="Estep M."/>
            <person name="Feng L."/>
            <person name="Vaughn J.N."/>
            <person name="Grimwood J."/>
            <person name="Jenkins J."/>
            <person name="Barry K."/>
            <person name="Lindquist E."/>
            <person name="Hellsten U."/>
            <person name="Deshpande S."/>
            <person name="Wang X."/>
            <person name="Wu X."/>
            <person name="Mitros T."/>
            <person name="Triplett J."/>
            <person name="Yang X."/>
            <person name="Ye C.Y."/>
            <person name="Mauro-Herrera M."/>
            <person name="Wang L."/>
            <person name="Li P."/>
            <person name="Sharma M."/>
            <person name="Sharma R."/>
            <person name="Ronald P.C."/>
            <person name="Panaud O."/>
            <person name="Kellogg E.A."/>
            <person name="Brutnell T.P."/>
            <person name="Doust A.N."/>
            <person name="Tuskan G.A."/>
            <person name="Rokhsar D."/>
            <person name="Devos K.M."/>
        </authorList>
    </citation>
    <scope>NUCLEOTIDE SEQUENCE [LARGE SCALE GENOMIC DNA]</scope>
    <source>
        <strain evidence="4">cv. Yugu1</strain>
        <strain evidence="2">Yugu1</strain>
    </source>
</reference>
<dbReference type="OrthoDB" id="645887at2759"/>
<dbReference type="PANTHER" id="PTHR31111:SF133">
    <property type="entry name" value="OS07G0196600 PROTEIN"/>
    <property type="match status" value="1"/>
</dbReference>
<dbReference type="InterPro" id="IPR017451">
    <property type="entry name" value="F-box-assoc_interact_dom"/>
</dbReference>
<dbReference type="AlphaFoldDB" id="K4A0Q9"/>
<dbReference type="Pfam" id="PF08268">
    <property type="entry name" value="FBA_3"/>
    <property type="match status" value="1"/>
</dbReference>
<dbReference type="Gramene" id="KQL25924">
    <property type="protein sequence ID" value="KQL25924"/>
    <property type="gene ID" value="SETIT_032449mg"/>
</dbReference>
<evidence type="ECO:0000313" key="4">
    <source>
        <dbReference type="Proteomes" id="UP000004995"/>
    </source>
</evidence>
<protein>
    <recommendedName>
        <fullName evidence="1">F-box associated beta-propeller type 3 domain-containing protein</fullName>
    </recommendedName>
</protein>
<reference evidence="3" key="3">
    <citation type="submission" date="2018-08" db="UniProtKB">
        <authorList>
            <consortium name="EnsemblPlants"/>
        </authorList>
    </citation>
    <scope>IDENTIFICATION</scope>
    <source>
        <strain evidence="3">Yugu1</strain>
    </source>
</reference>
<dbReference type="EnsemblPlants" id="KQL25924">
    <property type="protein sequence ID" value="KQL25924"/>
    <property type="gene ID" value="SETIT_032449mg"/>
</dbReference>
<evidence type="ECO:0000313" key="3">
    <source>
        <dbReference type="EnsemblPlants" id="KQL25924"/>
    </source>
</evidence>
<evidence type="ECO:0000313" key="2">
    <source>
        <dbReference type="EMBL" id="RCV13160.1"/>
    </source>
</evidence>
<dbReference type="SUPFAM" id="SSF50965">
    <property type="entry name" value="Galactose oxidase, central domain"/>
    <property type="match status" value="1"/>
</dbReference>
<sequence length="351" mass="37511">MAPPPRMAAAHATSRSKGDSLLVTAVYSAADTSRVDVKLVDVVSGAIVDQLDGQRTGHLAAAGGLICLVRTGGAAGVRVFNPATGAVTDIPAGTTTVEGSNQTSSAAYVFGQVPATGEYKVLRINTARGSHGEPKQSCEILTLRGRGQSWRPAQGPPAAVNTTIPRQRAVAQGFAHFLTTSSDMGEYDGIASFDLAKETWRPSLLRGPLPSRSRNCCHSNLSLVELNGCPVFVHHDYLSCCIDMWLLTDLEKGNWLRIQSLPLGSILRGWGEPAKGQPAPLIPVSRLPREIFAQPLMVLDDGRIAFWVAVPNGSVRVYDPKARRCKEVVDMGRTCTVVGLCKRSQQLGCTK</sequence>
<dbReference type="EMBL" id="CM003529">
    <property type="protein sequence ID" value="RCV13160.1"/>
    <property type="molecule type" value="Genomic_DNA"/>
</dbReference>
<dbReference type="InterPro" id="IPR011043">
    <property type="entry name" value="Gal_Oxase/kelch_b-propeller"/>
</dbReference>
<proteinExistence type="predicted"/>
<reference evidence="2" key="2">
    <citation type="submission" date="2015-07" db="EMBL/GenBank/DDBJ databases">
        <authorList>
            <person name="Noorani M."/>
        </authorList>
    </citation>
    <scope>NUCLEOTIDE SEQUENCE</scope>
    <source>
        <strain evidence="2">Yugu1</strain>
    </source>
</reference>
<name>K4A0Q9_SETIT</name>
<organism evidence="2">
    <name type="scientific">Setaria italica</name>
    <name type="common">Foxtail millet</name>
    <name type="synonym">Panicum italicum</name>
    <dbReference type="NCBI Taxonomy" id="4555"/>
    <lineage>
        <taxon>Eukaryota</taxon>
        <taxon>Viridiplantae</taxon>
        <taxon>Streptophyta</taxon>
        <taxon>Embryophyta</taxon>
        <taxon>Tracheophyta</taxon>
        <taxon>Spermatophyta</taxon>
        <taxon>Magnoliopsida</taxon>
        <taxon>Liliopsida</taxon>
        <taxon>Poales</taxon>
        <taxon>Poaceae</taxon>
        <taxon>PACMAD clade</taxon>
        <taxon>Panicoideae</taxon>
        <taxon>Panicodae</taxon>
        <taxon>Paniceae</taxon>
        <taxon>Cenchrinae</taxon>
        <taxon>Setaria</taxon>
    </lineage>
</organism>
<gene>
    <name evidence="2" type="ORF">SETIT_2G325200v2</name>
</gene>
<keyword evidence="4" id="KW-1185">Reference proteome</keyword>
<dbReference type="eggNOG" id="ENOG502R3GQ">
    <property type="taxonomic scope" value="Eukaryota"/>
</dbReference>
<evidence type="ECO:0000259" key="1">
    <source>
        <dbReference type="Pfam" id="PF08268"/>
    </source>
</evidence>
<dbReference type="NCBIfam" id="TIGR01640">
    <property type="entry name" value="F_box_assoc_1"/>
    <property type="match status" value="1"/>
</dbReference>